<keyword evidence="6 9" id="KW-0030">Aminoacyl-tRNA synthetase</keyword>
<feature type="non-terminal residue" evidence="12">
    <location>
        <position position="1"/>
    </location>
</feature>
<dbReference type="InterPro" id="IPR001412">
    <property type="entry name" value="aa-tRNA-synth_I_CS"/>
</dbReference>
<protein>
    <recommendedName>
        <fullName evidence="1">isoleucine--tRNA ligase</fullName>
        <ecNumber evidence="1">6.1.1.5</ecNumber>
    </recommendedName>
    <alternativeName>
        <fullName evidence="7">Isoleucyl-tRNA synthetase</fullName>
    </alternativeName>
</protein>
<dbReference type="EC" id="6.1.1.5" evidence="1"/>
<evidence type="ECO:0000256" key="9">
    <source>
        <dbReference type="RuleBase" id="RU363035"/>
    </source>
</evidence>
<dbReference type="GO" id="GO:0048608">
    <property type="term" value="P:reproductive structure development"/>
    <property type="evidence" value="ECO:0007669"/>
    <property type="project" value="UniProtKB-ARBA"/>
</dbReference>
<dbReference type="InterPro" id="IPR009008">
    <property type="entry name" value="Val/Leu/Ile-tRNA-synth_edit"/>
</dbReference>
<keyword evidence="2 9" id="KW-0436">Ligase</keyword>
<dbReference type="Proteomes" id="UP001188597">
    <property type="component" value="Unassembled WGS sequence"/>
</dbReference>
<comment type="catalytic activity">
    <reaction evidence="8">
        <text>tRNA(Ile) + L-isoleucine + ATP = L-isoleucyl-tRNA(Ile) + AMP + diphosphate</text>
        <dbReference type="Rhea" id="RHEA:11060"/>
        <dbReference type="Rhea" id="RHEA-COMP:9666"/>
        <dbReference type="Rhea" id="RHEA-COMP:9695"/>
        <dbReference type="ChEBI" id="CHEBI:30616"/>
        <dbReference type="ChEBI" id="CHEBI:33019"/>
        <dbReference type="ChEBI" id="CHEBI:58045"/>
        <dbReference type="ChEBI" id="CHEBI:78442"/>
        <dbReference type="ChEBI" id="CHEBI:78528"/>
        <dbReference type="ChEBI" id="CHEBI:456215"/>
        <dbReference type="EC" id="6.1.1.5"/>
    </reaction>
</comment>
<feature type="region of interest" description="Disordered" evidence="10">
    <location>
        <begin position="323"/>
        <end position="345"/>
    </location>
</feature>
<feature type="compositionally biased region" description="Low complexity" evidence="10">
    <location>
        <begin position="332"/>
        <end position="343"/>
    </location>
</feature>
<evidence type="ECO:0000256" key="6">
    <source>
        <dbReference type="ARBA" id="ARBA00023146"/>
    </source>
</evidence>
<evidence type="ECO:0000256" key="8">
    <source>
        <dbReference type="ARBA" id="ARBA00048359"/>
    </source>
</evidence>
<dbReference type="EMBL" id="JAVXUP010002985">
    <property type="protein sequence ID" value="KAK3000539.1"/>
    <property type="molecule type" value="Genomic_DNA"/>
</dbReference>
<dbReference type="AlphaFoldDB" id="A0AA89AEE9"/>
<dbReference type="Pfam" id="PF00133">
    <property type="entry name" value="tRNA-synt_1"/>
    <property type="match status" value="1"/>
</dbReference>
<dbReference type="PANTHER" id="PTHR42780">
    <property type="entry name" value="SOLEUCYL-TRNA SYNTHETASE"/>
    <property type="match status" value="1"/>
</dbReference>
<evidence type="ECO:0000256" key="10">
    <source>
        <dbReference type="SAM" id="MobiDB-lite"/>
    </source>
</evidence>
<proteinExistence type="inferred from homology"/>
<evidence type="ECO:0000256" key="3">
    <source>
        <dbReference type="ARBA" id="ARBA00022741"/>
    </source>
</evidence>
<dbReference type="SUPFAM" id="SSF52374">
    <property type="entry name" value="Nucleotidylyl transferase"/>
    <property type="match status" value="1"/>
</dbReference>
<evidence type="ECO:0000313" key="12">
    <source>
        <dbReference type="EMBL" id="KAK3000539.1"/>
    </source>
</evidence>
<gene>
    <name evidence="12" type="ORF">RJ639_021918</name>
</gene>
<evidence type="ECO:0000259" key="11">
    <source>
        <dbReference type="Pfam" id="PF00133"/>
    </source>
</evidence>
<sequence length="585" mass="67375">MDDVCEGKDFSFPKEEEKILQWWGDTKAFETQLARTESLPEYIFYDGPPFATGLPHYGHILAGTIKDVVTRYQTMTGHHVTRRFGWDCHGLPVEHEIDTKLGIKTREDVLKMGIGNYNEECRSIVTRYVEEWEKVVARTGRWIDFKNDYKTMDLKYMESVWWVFGQLFGKGLVYRGFKFEAFYKRLAVQTLAVKFSFNYRFVKEVPDPEIMVAFPIVDDPDGAAFVAWTTTPWTLPSNLALCVNANFVYVKVSMYYIFRISCTMFCWSSWIDGFLFYFDDLLVMEIKWSVAEVRNKLNGKTFVVAESRLSELPIEKAKKGLPSGEANVLQNSSSTTKGSSSGKAKNMSATYDVLDKFSGASLVGKKYVPLFEYFMDFSDVAFRVVSDDYVTADSGTGIVHCAPAFGEDDYRICLQYQIINKVRESCYLFEAFLLKIIGENLVVAVDDDGCFTERITDFSGRYVKDADKDIIQAEKSRLVKSGSFTHSYPFCWRSDTPLIYRAVPSWFVAVEKLKDQLLENNKQTYWVPDFVKEKRFHNWLENARDWAVSRSRFWGTPLPLWISEDGEEIVVMDSIDKLEKLSGAK</sequence>
<accession>A0AA89AEE9</accession>
<dbReference type="GO" id="GO:0006428">
    <property type="term" value="P:isoleucyl-tRNA aminoacylation"/>
    <property type="evidence" value="ECO:0007669"/>
    <property type="project" value="InterPro"/>
</dbReference>
<evidence type="ECO:0000256" key="7">
    <source>
        <dbReference type="ARBA" id="ARBA00032665"/>
    </source>
</evidence>
<dbReference type="GO" id="GO:0002161">
    <property type="term" value="F:aminoacyl-tRNA deacylase activity"/>
    <property type="evidence" value="ECO:0007669"/>
    <property type="project" value="InterPro"/>
</dbReference>
<dbReference type="GO" id="GO:0005524">
    <property type="term" value="F:ATP binding"/>
    <property type="evidence" value="ECO:0007669"/>
    <property type="project" value="UniProtKB-KW"/>
</dbReference>
<dbReference type="InterPro" id="IPR002301">
    <property type="entry name" value="Ile-tRNA-ligase"/>
</dbReference>
<dbReference type="SUPFAM" id="SSF50677">
    <property type="entry name" value="ValRS/IleRS/LeuRS editing domain"/>
    <property type="match status" value="2"/>
</dbReference>
<dbReference type="Gene3D" id="3.90.740.10">
    <property type="entry name" value="Valyl/Leucyl/Isoleucyl-tRNA synthetase, editing domain"/>
    <property type="match status" value="1"/>
</dbReference>
<evidence type="ECO:0000256" key="4">
    <source>
        <dbReference type="ARBA" id="ARBA00022840"/>
    </source>
</evidence>
<keyword evidence="13" id="KW-1185">Reference proteome</keyword>
<evidence type="ECO:0000256" key="5">
    <source>
        <dbReference type="ARBA" id="ARBA00022917"/>
    </source>
</evidence>
<evidence type="ECO:0000313" key="13">
    <source>
        <dbReference type="Proteomes" id="UP001188597"/>
    </source>
</evidence>
<reference evidence="12" key="1">
    <citation type="submission" date="2022-12" db="EMBL/GenBank/DDBJ databases">
        <title>Draft genome assemblies for two species of Escallonia (Escalloniales).</title>
        <authorList>
            <person name="Chanderbali A."/>
            <person name="Dervinis C."/>
            <person name="Anghel I."/>
            <person name="Soltis D."/>
            <person name="Soltis P."/>
            <person name="Zapata F."/>
        </authorList>
    </citation>
    <scope>NUCLEOTIDE SEQUENCE</scope>
    <source>
        <strain evidence="12">UCBG64.0493</strain>
        <tissue evidence="12">Leaf</tissue>
    </source>
</reference>
<dbReference type="InterPro" id="IPR023586">
    <property type="entry name" value="Ile-tRNA-ligase_type2"/>
</dbReference>
<comment type="similarity">
    <text evidence="9">Belongs to the class-I aminoacyl-tRNA synthetase family.</text>
</comment>
<organism evidence="12 13">
    <name type="scientific">Escallonia herrerae</name>
    <dbReference type="NCBI Taxonomy" id="1293975"/>
    <lineage>
        <taxon>Eukaryota</taxon>
        <taxon>Viridiplantae</taxon>
        <taxon>Streptophyta</taxon>
        <taxon>Embryophyta</taxon>
        <taxon>Tracheophyta</taxon>
        <taxon>Spermatophyta</taxon>
        <taxon>Magnoliopsida</taxon>
        <taxon>eudicotyledons</taxon>
        <taxon>Gunneridae</taxon>
        <taxon>Pentapetalae</taxon>
        <taxon>asterids</taxon>
        <taxon>campanulids</taxon>
        <taxon>Escalloniales</taxon>
        <taxon>Escalloniaceae</taxon>
        <taxon>Escallonia</taxon>
    </lineage>
</organism>
<name>A0AA89AEE9_9ASTE</name>
<dbReference type="Gene3D" id="3.40.50.620">
    <property type="entry name" value="HUPs"/>
    <property type="match status" value="1"/>
</dbReference>
<feature type="domain" description="Aminoacyl-tRNA synthetase class Ia" evidence="11">
    <location>
        <begin position="18"/>
        <end position="580"/>
    </location>
</feature>
<keyword evidence="3 9" id="KW-0547">Nucleotide-binding</keyword>
<evidence type="ECO:0000256" key="1">
    <source>
        <dbReference type="ARBA" id="ARBA00013165"/>
    </source>
</evidence>
<keyword evidence="4 9" id="KW-0067">ATP-binding</keyword>
<dbReference type="PRINTS" id="PR00984">
    <property type="entry name" value="TRNASYNTHILE"/>
</dbReference>
<dbReference type="InterPro" id="IPR002300">
    <property type="entry name" value="aa-tRNA-synth_Ia"/>
</dbReference>
<dbReference type="PROSITE" id="PS00178">
    <property type="entry name" value="AA_TRNA_LIGASE_I"/>
    <property type="match status" value="1"/>
</dbReference>
<dbReference type="InterPro" id="IPR014729">
    <property type="entry name" value="Rossmann-like_a/b/a_fold"/>
</dbReference>
<dbReference type="Gene3D" id="2.170.220.10">
    <property type="match status" value="1"/>
</dbReference>
<comment type="caution">
    <text evidence="12">The sequence shown here is derived from an EMBL/GenBank/DDBJ whole genome shotgun (WGS) entry which is preliminary data.</text>
</comment>
<keyword evidence="5 9" id="KW-0648">Protein biosynthesis</keyword>
<evidence type="ECO:0000256" key="2">
    <source>
        <dbReference type="ARBA" id="ARBA00022598"/>
    </source>
</evidence>
<dbReference type="GO" id="GO:0004822">
    <property type="term" value="F:isoleucine-tRNA ligase activity"/>
    <property type="evidence" value="ECO:0007669"/>
    <property type="project" value="UniProtKB-EC"/>
</dbReference>
<dbReference type="PANTHER" id="PTHR42780:SF1">
    <property type="entry name" value="ISOLEUCINE--TRNA LIGASE, CYTOPLASMIC"/>
    <property type="match status" value="1"/>
</dbReference>
<dbReference type="GO" id="GO:0009791">
    <property type="term" value="P:post-embryonic development"/>
    <property type="evidence" value="ECO:0007669"/>
    <property type="project" value="UniProtKB-ARBA"/>
</dbReference>